<evidence type="ECO:0000256" key="9">
    <source>
        <dbReference type="ARBA" id="ARBA00023204"/>
    </source>
</evidence>
<evidence type="ECO:0000256" key="2">
    <source>
        <dbReference type="ARBA" id="ARBA00009922"/>
    </source>
</evidence>
<dbReference type="Gene3D" id="3.40.50.300">
    <property type="entry name" value="P-loop containing nucleotide triphosphate hydrolases"/>
    <property type="match status" value="3"/>
</dbReference>
<comment type="catalytic activity">
    <reaction evidence="13">
        <text>ATP + H2O = ADP + phosphate + H(+)</text>
        <dbReference type="Rhea" id="RHEA:13065"/>
        <dbReference type="ChEBI" id="CHEBI:15377"/>
        <dbReference type="ChEBI" id="CHEBI:15378"/>
        <dbReference type="ChEBI" id="CHEBI:30616"/>
        <dbReference type="ChEBI" id="CHEBI:43474"/>
        <dbReference type="ChEBI" id="CHEBI:456216"/>
        <dbReference type="EC" id="5.6.2.4"/>
    </reaction>
</comment>
<keyword evidence="4" id="KW-0227">DNA damage</keyword>
<dbReference type="FunFam" id="3.40.50.300:FF:001181">
    <property type="entry name" value="DNA helicase"/>
    <property type="match status" value="1"/>
</dbReference>
<dbReference type="Pfam" id="PF00580">
    <property type="entry name" value="UvrD-helicase"/>
    <property type="match status" value="1"/>
</dbReference>
<evidence type="ECO:0000256" key="3">
    <source>
        <dbReference type="ARBA" id="ARBA00022741"/>
    </source>
</evidence>
<dbReference type="Gene3D" id="1.10.150.80">
    <property type="entry name" value="HRDC domain"/>
    <property type="match status" value="1"/>
</dbReference>
<dbReference type="GO" id="GO:0003677">
    <property type="term" value="F:DNA binding"/>
    <property type="evidence" value="ECO:0007669"/>
    <property type="project" value="UniProtKB-KW"/>
</dbReference>
<dbReference type="EMBL" id="JAMTCK010000012">
    <property type="protein sequence ID" value="MCP2167893.1"/>
    <property type="molecule type" value="Genomic_DNA"/>
</dbReference>
<dbReference type="PROSITE" id="PS51217">
    <property type="entry name" value="UVRD_HELICASE_CTER"/>
    <property type="match status" value="1"/>
</dbReference>
<feature type="domain" description="HRDC" evidence="18">
    <location>
        <begin position="621"/>
        <end position="695"/>
    </location>
</feature>
<evidence type="ECO:0000256" key="16">
    <source>
        <dbReference type="PROSITE-ProRule" id="PRU00560"/>
    </source>
</evidence>
<dbReference type="AlphaFoldDB" id="A0AAE3GKU7"/>
<dbReference type="GO" id="GO:0016787">
    <property type="term" value="F:hydrolase activity"/>
    <property type="evidence" value="ECO:0007669"/>
    <property type="project" value="UniProtKB-UniRule"/>
</dbReference>
<evidence type="ECO:0000256" key="1">
    <source>
        <dbReference type="ARBA" id="ARBA00001946"/>
    </source>
</evidence>
<dbReference type="GO" id="GO:0005829">
    <property type="term" value="C:cytosol"/>
    <property type="evidence" value="ECO:0007669"/>
    <property type="project" value="TreeGrafter"/>
</dbReference>
<keyword evidence="10" id="KW-0413">Isomerase</keyword>
<comment type="cofactor">
    <cofactor evidence="1">
        <name>Mg(2+)</name>
        <dbReference type="ChEBI" id="CHEBI:18420"/>
    </cofactor>
</comment>
<dbReference type="GO" id="GO:0000725">
    <property type="term" value="P:recombinational repair"/>
    <property type="evidence" value="ECO:0007669"/>
    <property type="project" value="TreeGrafter"/>
</dbReference>
<accession>A0AAE3GKU7</accession>
<keyword evidence="5 16" id="KW-0378">Hydrolase</keyword>
<evidence type="ECO:0000256" key="15">
    <source>
        <dbReference type="ARBA" id="ARBA00077370"/>
    </source>
</evidence>
<comment type="caution">
    <text evidence="21">The sequence shown here is derived from an EMBL/GenBank/DDBJ whole genome shotgun (WGS) entry which is preliminary data.</text>
</comment>
<name>A0AAE3GKU7_9PSEU</name>
<protein>
    <recommendedName>
        <fullName evidence="14">ATP-dependent DNA helicase UvrD2</fullName>
        <ecNumber evidence="12">5.6.2.4</ecNumber>
    </recommendedName>
    <alternativeName>
        <fullName evidence="15">DNA 3'-5' helicase UvrD2</fullName>
    </alternativeName>
</protein>
<evidence type="ECO:0000256" key="17">
    <source>
        <dbReference type="SAM" id="MobiDB-lite"/>
    </source>
</evidence>
<evidence type="ECO:0000313" key="21">
    <source>
        <dbReference type="EMBL" id="MCP2167893.1"/>
    </source>
</evidence>
<evidence type="ECO:0000256" key="6">
    <source>
        <dbReference type="ARBA" id="ARBA00022806"/>
    </source>
</evidence>
<organism evidence="21 22">
    <name type="scientific">Goodfellowiella coeruleoviolacea</name>
    <dbReference type="NCBI Taxonomy" id="334858"/>
    <lineage>
        <taxon>Bacteria</taxon>
        <taxon>Bacillati</taxon>
        <taxon>Actinomycetota</taxon>
        <taxon>Actinomycetes</taxon>
        <taxon>Pseudonocardiales</taxon>
        <taxon>Pseudonocardiaceae</taxon>
        <taxon>Goodfellowiella</taxon>
    </lineage>
</organism>
<dbReference type="InterPro" id="IPR044876">
    <property type="entry name" value="HRDC_dom_sf"/>
</dbReference>
<dbReference type="InterPro" id="IPR002121">
    <property type="entry name" value="HRDC_dom"/>
</dbReference>
<evidence type="ECO:0000256" key="4">
    <source>
        <dbReference type="ARBA" id="ARBA00022763"/>
    </source>
</evidence>
<dbReference type="Proteomes" id="UP001206128">
    <property type="component" value="Unassembled WGS sequence"/>
</dbReference>
<reference evidence="21" key="1">
    <citation type="submission" date="2022-06" db="EMBL/GenBank/DDBJ databases">
        <title>Genomic Encyclopedia of Archaeal and Bacterial Type Strains, Phase II (KMG-II): from individual species to whole genera.</title>
        <authorList>
            <person name="Goeker M."/>
        </authorList>
    </citation>
    <scope>NUCLEOTIDE SEQUENCE</scope>
    <source>
        <strain evidence="21">DSM 43935</strain>
    </source>
</reference>
<gene>
    <name evidence="21" type="ORF">LX83_004767</name>
</gene>
<dbReference type="InterPro" id="IPR013986">
    <property type="entry name" value="DExx_box_DNA_helicase_dom_sf"/>
</dbReference>
<feature type="domain" description="UvrD-like helicase ATP-binding" evidence="19">
    <location>
        <begin position="9"/>
        <end position="289"/>
    </location>
</feature>
<comment type="catalytic activity">
    <reaction evidence="11">
        <text>Couples ATP hydrolysis with the unwinding of duplex DNA by translocating in the 3'-5' direction.</text>
        <dbReference type="EC" id="5.6.2.4"/>
    </reaction>
</comment>
<feature type="domain" description="UvrD-like helicase C-terminal" evidence="20">
    <location>
        <begin position="290"/>
        <end position="538"/>
    </location>
</feature>
<sequence length="695" mass="76064">MDTERRLLDGLDPEQRAAVAAPRGPVCVLAGAGTGKTRTITHRIAYLVHRGHVAAGQVLAVTFTARAAGELRTRLRALGVTAAQARTFHAAALRQLRYFWPRVVGDEQWDLVEGKLRLVAQAANRVGMSTEAESLRDLASEIEWAKACLVAPDDYPAEAARLHRQPPGPVEQVVQVYRAYEQLKTRARLLDFDDLLLHTAAALEEHGEVAAEFRDRYRCFVVDEYQDVTPLQQRVLDAWLGNRDDLTVVGDANQTIYSFAGASPRPLLEFSRRFPSATVVRLERDYRSTPQVVSLANQVISAARDRPAGSRLKLVGQRAPGPEPRFAEFDDEPAEAAAVAARVRSLVDEGVPASEIAVLFRVNAQSEVFEQALAEAEIPYQVRGGERFFQRPEVRQAMLALRSAAVSPPPGELPEVVRTVLARVGLTEEPPSGGAARERWESLLALVELAEELAASVADATLGGYVAELDMRAEAQHPPTVEGVTLASLHAAKGLEWDAVFLVGLVEGTLPIQHADGDNAAIEEERRLLYVGVTRAREHLWLSWALARTAGGRRYRRRSRFLHGLLPDSHPAARTGQTRQRDGGPGSVGRRTPSKPRCRVCGEFLVDTPAVKLGRCVDCPSTLDEELLTRLRAWRSERARELKVPAFVVFTDATLVAIAEQRPTDSAGLVAISGIGASKLDRFGADLLALVHGDR</sequence>
<proteinExistence type="inferred from homology"/>
<evidence type="ECO:0000256" key="14">
    <source>
        <dbReference type="ARBA" id="ARBA00067567"/>
    </source>
</evidence>
<evidence type="ECO:0000256" key="13">
    <source>
        <dbReference type="ARBA" id="ARBA00048988"/>
    </source>
</evidence>
<dbReference type="PROSITE" id="PS51198">
    <property type="entry name" value="UVRD_HELICASE_ATP_BIND"/>
    <property type="match status" value="1"/>
</dbReference>
<dbReference type="InterPro" id="IPR000212">
    <property type="entry name" value="DNA_helicase_UvrD/REP"/>
</dbReference>
<dbReference type="SMART" id="SM00341">
    <property type="entry name" value="HRDC"/>
    <property type="match status" value="1"/>
</dbReference>
<dbReference type="InterPro" id="IPR027417">
    <property type="entry name" value="P-loop_NTPase"/>
</dbReference>
<dbReference type="Pfam" id="PF13361">
    <property type="entry name" value="UvrD_C"/>
    <property type="match status" value="2"/>
</dbReference>
<evidence type="ECO:0000256" key="11">
    <source>
        <dbReference type="ARBA" id="ARBA00034617"/>
    </source>
</evidence>
<dbReference type="GO" id="GO:0005524">
    <property type="term" value="F:ATP binding"/>
    <property type="evidence" value="ECO:0007669"/>
    <property type="project" value="UniProtKB-UniRule"/>
</dbReference>
<feature type="binding site" evidence="16">
    <location>
        <begin position="30"/>
        <end position="37"/>
    </location>
    <ligand>
        <name>ATP</name>
        <dbReference type="ChEBI" id="CHEBI:30616"/>
    </ligand>
</feature>
<evidence type="ECO:0000256" key="8">
    <source>
        <dbReference type="ARBA" id="ARBA00023125"/>
    </source>
</evidence>
<dbReference type="Pfam" id="PF00570">
    <property type="entry name" value="HRDC"/>
    <property type="match status" value="1"/>
</dbReference>
<comment type="similarity">
    <text evidence="2">Belongs to the helicase family. UvrD subfamily.</text>
</comment>
<dbReference type="PANTHER" id="PTHR11070:SF69">
    <property type="entry name" value="ATP-DEPENDENT DNA HELICASE UVRD2"/>
    <property type="match status" value="1"/>
</dbReference>
<dbReference type="SUPFAM" id="SSF47819">
    <property type="entry name" value="HRDC-like"/>
    <property type="match status" value="1"/>
</dbReference>
<evidence type="ECO:0000259" key="18">
    <source>
        <dbReference type="PROSITE" id="PS50967"/>
    </source>
</evidence>
<evidence type="ECO:0000256" key="5">
    <source>
        <dbReference type="ARBA" id="ARBA00022801"/>
    </source>
</evidence>
<keyword evidence="7 16" id="KW-0067">ATP-binding</keyword>
<keyword evidence="9" id="KW-0234">DNA repair</keyword>
<dbReference type="InterPro" id="IPR010997">
    <property type="entry name" value="HRDC-like_sf"/>
</dbReference>
<evidence type="ECO:0000259" key="19">
    <source>
        <dbReference type="PROSITE" id="PS51198"/>
    </source>
</evidence>
<dbReference type="SUPFAM" id="SSF52540">
    <property type="entry name" value="P-loop containing nucleoside triphosphate hydrolases"/>
    <property type="match status" value="1"/>
</dbReference>
<feature type="region of interest" description="Disordered" evidence="17">
    <location>
        <begin position="566"/>
        <end position="594"/>
    </location>
</feature>
<evidence type="ECO:0000313" key="22">
    <source>
        <dbReference type="Proteomes" id="UP001206128"/>
    </source>
</evidence>
<dbReference type="FunFam" id="3.40.50.300:FF:001201">
    <property type="entry name" value="ATP-dependent DNA helicase UvrD2"/>
    <property type="match status" value="1"/>
</dbReference>
<dbReference type="InterPro" id="IPR014017">
    <property type="entry name" value="DNA_helicase_UvrD-like_C"/>
</dbReference>
<dbReference type="PROSITE" id="PS50967">
    <property type="entry name" value="HRDC"/>
    <property type="match status" value="1"/>
</dbReference>
<evidence type="ECO:0000256" key="10">
    <source>
        <dbReference type="ARBA" id="ARBA00023235"/>
    </source>
</evidence>
<dbReference type="CDD" id="cd17932">
    <property type="entry name" value="DEXQc_UvrD"/>
    <property type="match status" value="1"/>
</dbReference>
<dbReference type="GO" id="GO:0033202">
    <property type="term" value="C:DNA helicase complex"/>
    <property type="evidence" value="ECO:0007669"/>
    <property type="project" value="TreeGrafter"/>
</dbReference>
<keyword evidence="22" id="KW-1185">Reference proteome</keyword>
<keyword evidence="3 16" id="KW-0547">Nucleotide-binding</keyword>
<dbReference type="GO" id="GO:0043138">
    <property type="term" value="F:3'-5' DNA helicase activity"/>
    <property type="evidence" value="ECO:0007669"/>
    <property type="project" value="UniProtKB-EC"/>
</dbReference>
<evidence type="ECO:0000256" key="12">
    <source>
        <dbReference type="ARBA" id="ARBA00034808"/>
    </source>
</evidence>
<dbReference type="EC" id="5.6.2.4" evidence="12"/>
<dbReference type="InterPro" id="IPR014016">
    <property type="entry name" value="UvrD-like_ATP-bd"/>
</dbReference>
<dbReference type="Gene3D" id="1.10.10.160">
    <property type="match status" value="1"/>
</dbReference>
<evidence type="ECO:0000256" key="7">
    <source>
        <dbReference type="ARBA" id="ARBA00022840"/>
    </source>
</evidence>
<keyword evidence="8" id="KW-0238">DNA-binding</keyword>
<evidence type="ECO:0000259" key="20">
    <source>
        <dbReference type="PROSITE" id="PS51217"/>
    </source>
</evidence>
<dbReference type="PANTHER" id="PTHR11070">
    <property type="entry name" value="UVRD / RECB / PCRA DNA HELICASE FAMILY MEMBER"/>
    <property type="match status" value="1"/>
</dbReference>
<dbReference type="Gene3D" id="1.10.486.10">
    <property type="entry name" value="PCRA, domain 4"/>
    <property type="match status" value="2"/>
</dbReference>
<keyword evidence="6 16" id="KW-0347">Helicase</keyword>
<dbReference type="CDD" id="cd18807">
    <property type="entry name" value="SF1_C_UvrD"/>
    <property type="match status" value="1"/>
</dbReference>
<dbReference type="RefSeq" id="WP_253775232.1">
    <property type="nucleotide sequence ID" value="NZ_JAMTCK010000012.1"/>
</dbReference>